<dbReference type="SUPFAM" id="SSF56815">
    <property type="entry name" value="Sec1/munc18-like (SM) proteins"/>
    <property type="match status" value="1"/>
</dbReference>
<evidence type="ECO:0000256" key="1">
    <source>
        <dbReference type="SAM" id="MobiDB-lite"/>
    </source>
</evidence>
<protein>
    <submittedName>
        <fullName evidence="2">Uncharacterized protein</fullName>
    </submittedName>
</protein>
<comment type="caution">
    <text evidence="2">The sequence shown here is derived from an EMBL/GenBank/DDBJ whole genome shotgun (WGS) entry which is preliminary data.</text>
</comment>
<dbReference type="Proteomes" id="UP000770717">
    <property type="component" value="Unassembled WGS sequence"/>
</dbReference>
<organism evidence="2 3">
    <name type="scientific">Eleutherodactylus coqui</name>
    <name type="common">Puerto Rican coqui</name>
    <dbReference type="NCBI Taxonomy" id="57060"/>
    <lineage>
        <taxon>Eukaryota</taxon>
        <taxon>Metazoa</taxon>
        <taxon>Chordata</taxon>
        <taxon>Craniata</taxon>
        <taxon>Vertebrata</taxon>
        <taxon>Euteleostomi</taxon>
        <taxon>Amphibia</taxon>
        <taxon>Batrachia</taxon>
        <taxon>Anura</taxon>
        <taxon>Neobatrachia</taxon>
        <taxon>Hyloidea</taxon>
        <taxon>Eleutherodactylidae</taxon>
        <taxon>Eleutherodactylinae</taxon>
        <taxon>Eleutherodactylus</taxon>
        <taxon>Eleutherodactylus</taxon>
    </lineage>
</organism>
<dbReference type="AlphaFoldDB" id="A0A8J6FL45"/>
<reference evidence="2" key="1">
    <citation type="thesis" date="2020" institute="ProQuest LLC" country="789 East Eisenhower Parkway, Ann Arbor, MI, USA">
        <title>Comparative Genomics and Chromosome Evolution.</title>
        <authorList>
            <person name="Mudd A.B."/>
        </authorList>
    </citation>
    <scope>NUCLEOTIDE SEQUENCE</scope>
    <source>
        <strain evidence="2">HN-11 Male</strain>
        <tissue evidence="2">Kidney and liver</tissue>
    </source>
</reference>
<dbReference type="InterPro" id="IPR036045">
    <property type="entry name" value="Sec1-like_sf"/>
</dbReference>
<dbReference type="OrthoDB" id="2228at2759"/>
<sequence length="81" mass="8598">MSRASVTSERGSHRSFGGQNKMVTTGLKAVVGDKIQNGVIAGVKKDGEWKVLLVDHASMRILSSCCKMSDILDGGITSKSM</sequence>
<proteinExistence type="predicted"/>
<evidence type="ECO:0000313" key="2">
    <source>
        <dbReference type="EMBL" id="KAG9488654.1"/>
    </source>
</evidence>
<dbReference type="InterPro" id="IPR043154">
    <property type="entry name" value="Sec-1-like_dom1"/>
</dbReference>
<accession>A0A8J6FL45</accession>
<dbReference type="Gene3D" id="3.40.50.2060">
    <property type="match status" value="1"/>
</dbReference>
<feature type="region of interest" description="Disordered" evidence="1">
    <location>
        <begin position="1"/>
        <end position="20"/>
    </location>
</feature>
<gene>
    <name evidence="2" type="ORF">GDO78_004939</name>
</gene>
<name>A0A8J6FL45_ELECQ</name>
<evidence type="ECO:0000313" key="3">
    <source>
        <dbReference type="Proteomes" id="UP000770717"/>
    </source>
</evidence>
<dbReference type="EMBL" id="WNTK01000002">
    <property type="protein sequence ID" value="KAG9488654.1"/>
    <property type="molecule type" value="Genomic_DNA"/>
</dbReference>
<keyword evidence="3" id="KW-1185">Reference proteome</keyword>